<sequence>MACRLKNNVEMEVGGSWSHALAAEETKSLGGNSNEDNTCMVESSFLVDSLRLNHVNDIGMEVSIIDHNHDAQPAVLATSIVDSQSLTPGFIKSLSEPTKINPGICLEVGLCSLGQPTGAAHSCVQPIEPKDYVSNSSSERLGYGNSEVGPHFKNNNFSFSPLFLTSINTRINKGKRKGNKNALLIGRFPGLARRFGQKGSGTSKGSMARSRAATHSQSQNQSAGKIQETYASLQLGKELAGRNQEAYATLQLGKVLGIDYKGQEAESWCYNSGPDLFLAAGVMFCSDLFLVLCWCCNSGPVLICLGAAFLGLFYSDAYLRVAEMALGSCLGLQLPGMLSLVVDVSMVDSNVEGSMTTPYYNSRATKIAVVTNGEGYFEMACPHLSSSEFGGSGSNGGRQEGAEDRTSSNAGVLACYRNQMLHVTIVLWTCALPQPGVLHRDIKGSNILIDNN</sequence>
<proteinExistence type="predicted"/>
<keyword evidence="2" id="KW-1185">Reference proteome</keyword>
<reference evidence="1 2" key="1">
    <citation type="journal article" date="2022" name="Plant J.">
        <title>Chromosome-level genome of Camellia lanceoleosa provides a valuable resource for understanding genome evolution and self-incompatibility.</title>
        <authorList>
            <person name="Gong W."/>
            <person name="Xiao S."/>
            <person name="Wang L."/>
            <person name="Liao Z."/>
            <person name="Chang Y."/>
            <person name="Mo W."/>
            <person name="Hu G."/>
            <person name="Li W."/>
            <person name="Zhao G."/>
            <person name="Zhu H."/>
            <person name="Hu X."/>
            <person name="Ji K."/>
            <person name="Xiang X."/>
            <person name="Song Q."/>
            <person name="Yuan D."/>
            <person name="Jin S."/>
            <person name="Zhang L."/>
        </authorList>
    </citation>
    <scope>NUCLEOTIDE SEQUENCE [LARGE SCALE GENOMIC DNA]</scope>
    <source>
        <strain evidence="1">SQ_2022a</strain>
    </source>
</reference>
<dbReference type="EMBL" id="CM045762">
    <property type="protein sequence ID" value="KAI8012296.1"/>
    <property type="molecule type" value="Genomic_DNA"/>
</dbReference>
<organism evidence="1 2">
    <name type="scientific">Camellia lanceoleosa</name>
    <dbReference type="NCBI Taxonomy" id="1840588"/>
    <lineage>
        <taxon>Eukaryota</taxon>
        <taxon>Viridiplantae</taxon>
        <taxon>Streptophyta</taxon>
        <taxon>Embryophyta</taxon>
        <taxon>Tracheophyta</taxon>
        <taxon>Spermatophyta</taxon>
        <taxon>Magnoliopsida</taxon>
        <taxon>eudicotyledons</taxon>
        <taxon>Gunneridae</taxon>
        <taxon>Pentapetalae</taxon>
        <taxon>asterids</taxon>
        <taxon>Ericales</taxon>
        <taxon>Theaceae</taxon>
        <taxon>Camellia</taxon>
    </lineage>
</organism>
<comment type="caution">
    <text evidence="1">The sequence shown here is derived from an EMBL/GenBank/DDBJ whole genome shotgun (WGS) entry which is preliminary data.</text>
</comment>
<gene>
    <name evidence="1" type="ORF">LOK49_LG06G01847</name>
</gene>
<protein>
    <submittedName>
        <fullName evidence="1">Cupincin</fullName>
    </submittedName>
</protein>
<accession>A0ACC0HK09</accession>
<dbReference type="Proteomes" id="UP001060215">
    <property type="component" value="Chromosome 5"/>
</dbReference>
<evidence type="ECO:0000313" key="2">
    <source>
        <dbReference type="Proteomes" id="UP001060215"/>
    </source>
</evidence>
<evidence type="ECO:0000313" key="1">
    <source>
        <dbReference type="EMBL" id="KAI8012296.1"/>
    </source>
</evidence>
<name>A0ACC0HK09_9ERIC</name>